<dbReference type="OrthoDB" id="3891636at2759"/>
<feature type="compositionally biased region" description="Basic and acidic residues" evidence="1">
    <location>
        <begin position="87"/>
        <end position="105"/>
    </location>
</feature>
<reference evidence="2" key="1">
    <citation type="journal article" date="2020" name="Stud. Mycol.">
        <title>101 Dothideomycetes genomes: a test case for predicting lifestyles and emergence of pathogens.</title>
        <authorList>
            <person name="Haridas S."/>
            <person name="Albert R."/>
            <person name="Binder M."/>
            <person name="Bloem J."/>
            <person name="Labutti K."/>
            <person name="Salamov A."/>
            <person name="Andreopoulos B."/>
            <person name="Baker S."/>
            <person name="Barry K."/>
            <person name="Bills G."/>
            <person name="Bluhm B."/>
            <person name="Cannon C."/>
            <person name="Castanera R."/>
            <person name="Culley D."/>
            <person name="Daum C."/>
            <person name="Ezra D."/>
            <person name="Gonzalez J."/>
            <person name="Henrissat B."/>
            <person name="Kuo A."/>
            <person name="Liang C."/>
            <person name="Lipzen A."/>
            <person name="Lutzoni F."/>
            <person name="Magnuson J."/>
            <person name="Mondo S."/>
            <person name="Nolan M."/>
            <person name="Ohm R."/>
            <person name="Pangilinan J."/>
            <person name="Park H.-J."/>
            <person name="Ramirez L."/>
            <person name="Alfaro M."/>
            <person name="Sun H."/>
            <person name="Tritt A."/>
            <person name="Yoshinaga Y."/>
            <person name="Zwiers L.-H."/>
            <person name="Turgeon B."/>
            <person name="Goodwin S."/>
            <person name="Spatafora J."/>
            <person name="Crous P."/>
            <person name="Grigoriev I."/>
        </authorList>
    </citation>
    <scope>NUCLEOTIDE SEQUENCE</scope>
    <source>
        <strain evidence="2">CBS 101060</strain>
    </source>
</reference>
<gene>
    <name evidence="2" type="ORF">M501DRAFT_909623</name>
</gene>
<keyword evidence="3" id="KW-1185">Reference proteome</keyword>
<feature type="region of interest" description="Disordered" evidence="1">
    <location>
        <begin position="1"/>
        <end position="43"/>
    </location>
</feature>
<evidence type="ECO:0000313" key="2">
    <source>
        <dbReference type="EMBL" id="KAF2841427.1"/>
    </source>
</evidence>
<evidence type="ECO:0000256" key="1">
    <source>
        <dbReference type="SAM" id="MobiDB-lite"/>
    </source>
</evidence>
<feature type="region of interest" description="Disordered" evidence="1">
    <location>
        <begin position="59"/>
        <end position="105"/>
    </location>
</feature>
<feature type="compositionally biased region" description="Basic and acidic residues" evidence="1">
    <location>
        <begin position="123"/>
        <end position="140"/>
    </location>
</feature>
<feature type="compositionally biased region" description="Low complexity" evidence="1">
    <location>
        <begin position="21"/>
        <end position="37"/>
    </location>
</feature>
<feature type="compositionally biased region" description="Polar residues" evidence="1">
    <location>
        <begin position="66"/>
        <end position="76"/>
    </location>
</feature>
<proteinExistence type="predicted"/>
<dbReference type="AlphaFoldDB" id="A0A9P4SF79"/>
<protein>
    <submittedName>
        <fullName evidence="2">Uncharacterized protein</fullName>
    </submittedName>
</protein>
<comment type="caution">
    <text evidence="2">The sequence shown here is derived from an EMBL/GenBank/DDBJ whole genome shotgun (WGS) entry which is preliminary data.</text>
</comment>
<accession>A0A9P4SF79</accession>
<name>A0A9P4SF79_9PEZI</name>
<organism evidence="2 3">
    <name type="scientific">Patellaria atrata CBS 101060</name>
    <dbReference type="NCBI Taxonomy" id="1346257"/>
    <lineage>
        <taxon>Eukaryota</taxon>
        <taxon>Fungi</taxon>
        <taxon>Dikarya</taxon>
        <taxon>Ascomycota</taxon>
        <taxon>Pezizomycotina</taxon>
        <taxon>Dothideomycetes</taxon>
        <taxon>Dothideomycetes incertae sedis</taxon>
        <taxon>Patellariales</taxon>
        <taxon>Patellariaceae</taxon>
        <taxon>Patellaria</taxon>
    </lineage>
</organism>
<sequence length="140" mass="15529">MANQFYIPLPPQTPHGKQAVRRPPVTPSTITPPSISRHNSSVAVRQVTGVKSPDQATALLAKVASHPTTRRGTPVSSPLPSPTEQPTESHRTLQQEPSASDRLDVSRYWTAHAQQDGYISFPDFEKFHQNCGPQERRERS</sequence>
<feature type="region of interest" description="Disordered" evidence="1">
    <location>
        <begin position="119"/>
        <end position="140"/>
    </location>
</feature>
<evidence type="ECO:0000313" key="3">
    <source>
        <dbReference type="Proteomes" id="UP000799429"/>
    </source>
</evidence>
<dbReference type="EMBL" id="MU006091">
    <property type="protein sequence ID" value="KAF2841427.1"/>
    <property type="molecule type" value="Genomic_DNA"/>
</dbReference>
<feature type="non-terminal residue" evidence="2">
    <location>
        <position position="140"/>
    </location>
</feature>
<dbReference type="Proteomes" id="UP000799429">
    <property type="component" value="Unassembled WGS sequence"/>
</dbReference>